<feature type="non-terminal residue" evidence="2">
    <location>
        <position position="1"/>
    </location>
</feature>
<evidence type="ECO:0000313" key="3">
    <source>
        <dbReference type="Proteomes" id="UP000308199"/>
    </source>
</evidence>
<comment type="caution">
    <text evidence="2">The sequence shown here is derived from an EMBL/GenBank/DDBJ whole genome shotgun (WGS) entry which is preliminary data.</text>
</comment>
<proteinExistence type="predicted"/>
<accession>A0A4V6S1A4</accession>
<reference evidence="2 3" key="1">
    <citation type="submission" date="2019-02" db="EMBL/GenBank/DDBJ databases">
        <title>Genome sequencing of the rare red list fungi Phellinidium pouzarii.</title>
        <authorList>
            <person name="Buettner E."/>
            <person name="Kellner H."/>
        </authorList>
    </citation>
    <scope>NUCLEOTIDE SEQUENCE [LARGE SCALE GENOMIC DNA]</scope>
    <source>
        <strain evidence="2 3">DSM 108285</strain>
    </source>
</reference>
<protein>
    <submittedName>
        <fullName evidence="2">Uncharacterized protein</fullName>
    </submittedName>
</protein>
<dbReference type="Proteomes" id="UP000308199">
    <property type="component" value="Unassembled WGS sequence"/>
</dbReference>
<sequence length="198" mass="21326">GASRGVIDVVRRAREAAKQKDRKKKKEKGEYERKSIKDKEKTVDAEEDGEENGDEITSQTERAQPKRKTYSAELVKRLGFDPTLKAYGAQSSGSGKKGANGKLGAAPSQKREIQLGPPPGSKVRSGVLVPPAMSSSNPAVGSKADLQISKRPEDASSASKPETTTCSETDSDLEIESPITTVSQRRDTGEDSDELEYS</sequence>
<feature type="compositionally biased region" description="Low complexity" evidence="1">
    <location>
        <begin position="85"/>
        <end position="94"/>
    </location>
</feature>
<organism evidence="2 3">
    <name type="scientific">Phellinidium pouzarii</name>
    <dbReference type="NCBI Taxonomy" id="167371"/>
    <lineage>
        <taxon>Eukaryota</taxon>
        <taxon>Fungi</taxon>
        <taxon>Dikarya</taxon>
        <taxon>Basidiomycota</taxon>
        <taxon>Agaricomycotina</taxon>
        <taxon>Agaricomycetes</taxon>
        <taxon>Hymenochaetales</taxon>
        <taxon>Hymenochaetaceae</taxon>
        <taxon>Phellinidium</taxon>
    </lineage>
</organism>
<gene>
    <name evidence="2" type="ORF">EW145_g1611</name>
</gene>
<evidence type="ECO:0000313" key="2">
    <source>
        <dbReference type="EMBL" id="THH10053.1"/>
    </source>
</evidence>
<feature type="compositionally biased region" description="Basic and acidic residues" evidence="1">
    <location>
        <begin position="27"/>
        <end position="44"/>
    </location>
</feature>
<feature type="compositionally biased region" description="Acidic residues" evidence="1">
    <location>
        <begin position="45"/>
        <end position="54"/>
    </location>
</feature>
<dbReference type="AlphaFoldDB" id="A0A4V6S1A4"/>
<feature type="compositionally biased region" description="Polar residues" evidence="1">
    <location>
        <begin position="156"/>
        <end position="168"/>
    </location>
</feature>
<keyword evidence="3" id="KW-1185">Reference proteome</keyword>
<dbReference type="EMBL" id="SGPK01000046">
    <property type="protein sequence ID" value="THH10053.1"/>
    <property type="molecule type" value="Genomic_DNA"/>
</dbReference>
<feature type="compositionally biased region" description="Basic and acidic residues" evidence="1">
    <location>
        <begin position="9"/>
        <end position="19"/>
    </location>
</feature>
<evidence type="ECO:0000256" key="1">
    <source>
        <dbReference type="SAM" id="MobiDB-lite"/>
    </source>
</evidence>
<feature type="region of interest" description="Disordered" evidence="1">
    <location>
        <begin position="1"/>
        <end position="198"/>
    </location>
</feature>
<name>A0A4V6S1A4_9AGAM</name>